<proteinExistence type="predicted"/>
<dbReference type="KEGG" id="sus:Acid_5206"/>
<dbReference type="EMBL" id="CP000473">
    <property type="protein sequence ID" value="ABJ86159.1"/>
    <property type="molecule type" value="Genomic_DNA"/>
</dbReference>
<reference evidence="2" key="1">
    <citation type="submission" date="2006-10" db="EMBL/GenBank/DDBJ databases">
        <title>Complete sequence of Solibacter usitatus Ellin6076.</title>
        <authorList>
            <consortium name="US DOE Joint Genome Institute"/>
            <person name="Copeland A."/>
            <person name="Lucas S."/>
            <person name="Lapidus A."/>
            <person name="Barry K."/>
            <person name="Detter J.C."/>
            <person name="Glavina del Rio T."/>
            <person name="Hammon N."/>
            <person name="Israni S."/>
            <person name="Dalin E."/>
            <person name="Tice H."/>
            <person name="Pitluck S."/>
            <person name="Thompson L.S."/>
            <person name="Brettin T."/>
            <person name="Bruce D."/>
            <person name="Han C."/>
            <person name="Tapia R."/>
            <person name="Gilna P."/>
            <person name="Schmutz J."/>
            <person name="Larimer F."/>
            <person name="Land M."/>
            <person name="Hauser L."/>
            <person name="Kyrpides N."/>
            <person name="Mikhailova N."/>
            <person name="Janssen P.H."/>
            <person name="Kuske C.R."/>
            <person name="Richardson P."/>
        </authorList>
    </citation>
    <scope>NUCLEOTIDE SEQUENCE</scope>
    <source>
        <strain evidence="2">Ellin6076</strain>
    </source>
</reference>
<organism evidence="2">
    <name type="scientific">Solibacter usitatus (strain Ellin6076)</name>
    <dbReference type="NCBI Taxonomy" id="234267"/>
    <lineage>
        <taxon>Bacteria</taxon>
        <taxon>Pseudomonadati</taxon>
        <taxon>Acidobacteriota</taxon>
        <taxon>Terriglobia</taxon>
        <taxon>Bryobacterales</taxon>
        <taxon>Solibacteraceae</taxon>
        <taxon>Candidatus Solibacter</taxon>
    </lineage>
</organism>
<dbReference type="STRING" id="234267.Acid_5206"/>
<evidence type="ECO:0000259" key="1">
    <source>
        <dbReference type="Pfam" id="PF13709"/>
    </source>
</evidence>
<dbReference type="AlphaFoldDB" id="Q01W06"/>
<accession>Q01W06</accession>
<gene>
    <name evidence="2" type="ordered locus">Acid_5206</name>
</gene>
<feature type="domain" description="DUF4159" evidence="1">
    <location>
        <begin position="79"/>
        <end position="280"/>
    </location>
</feature>
<dbReference type="HOGENOM" id="CLU_058818_1_0_0"/>
<protein>
    <recommendedName>
        <fullName evidence="1">DUF4159 domain-containing protein</fullName>
    </recommendedName>
</protein>
<dbReference type="eggNOG" id="ENOG502ZA2Y">
    <property type="taxonomic scope" value="Bacteria"/>
</dbReference>
<dbReference type="Gene3D" id="3.40.50.12140">
    <property type="entry name" value="Domain of unknown function DUF4159"/>
    <property type="match status" value="1"/>
</dbReference>
<sequence length="282" mass="33520" precursor="true">MMRIGRFFILVASFVLLVCTVFAQRPFRQYPAWEYFNFPLPKDWNIPGEWTFARLMYPTTSVDLDWQARYRRGYDWREGNTNWTIDYPRSDRHLASAINRLTRINGRTVEQPVNLDEDDDVFNYPWLYAVEVGHWELTDSQVNKFREYLLRGGFFMCDDFHAANEWEVFVYTMQKVFPDRPIVDIPDGDAIFHTVFDLSERYQVPGMQYVNSHRIYEKDERTGSPAHWRGIYDDHGRLMAAICHNMDLGDSWENADEPTYPQKFSDLGIRIGVNYIIYAMTH</sequence>
<evidence type="ECO:0000313" key="2">
    <source>
        <dbReference type="EMBL" id="ABJ86159.1"/>
    </source>
</evidence>
<dbReference type="InParanoid" id="Q01W06"/>
<dbReference type="InterPro" id="IPR025297">
    <property type="entry name" value="DUF4159"/>
</dbReference>
<dbReference type="Pfam" id="PF13709">
    <property type="entry name" value="DUF4159"/>
    <property type="match status" value="1"/>
</dbReference>
<name>Q01W06_SOLUE</name>